<proteinExistence type="predicted"/>
<gene>
    <name evidence="3" type="ORF">E6C27_scaffold207G002040</name>
</gene>
<dbReference type="PANTHER" id="PTHR48475">
    <property type="entry name" value="RIBONUCLEASE H"/>
    <property type="match status" value="1"/>
</dbReference>
<dbReference type="Gene3D" id="3.30.420.10">
    <property type="entry name" value="Ribonuclease H-like superfamily/Ribonuclease H"/>
    <property type="match status" value="1"/>
</dbReference>
<feature type="domain" description="RNase H type-1" evidence="2">
    <location>
        <begin position="1077"/>
        <end position="1206"/>
    </location>
</feature>
<dbReference type="PANTHER" id="PTHR48475:SF1">
    <property type="entry name" value="RNASE H TYPE-1 DOMAIN-CONTAINING PROTEIN"/>
    <property type="match status" value="1"/>
</dbReference>
<organism evidence="3 4">
    <name type="scientific">Cucumis melo var. makuwa</name>
    <name type="common">Oriental melon</name>
    <dbReference type="NCBI Taxonomy" id="1194695"/>
    <lineage>
        <taxon>Eukaryota</taxon>
        <taxon>Viridiplantae</taxon>
        <taxon>Streptophyta</taxon>
        <taxon>Embryophyta</taxon>
        <taxon>Tracheophyta</taxon>
        <taxon>Spermatophyta</taxon>
        <taxon>Magnoliopsida</taxon>
        <taxon>eudicotyledons</taxon>
        <taxon>Gunneridae</taxon>
        <taxon>Pentapetalae</taxon>
        <taxon>rosids</taxon>
        <taxon>fabids</taxon>
        <taxon>Cucurbitales</taxon>
        <taxon>Cucurbitaceae</taxon>
        <taxon>Benincaseae</taxon>
        <taxon>Cucumis</taxon>
    </lineage>
</organism>
<dbReference type="Pfam" id="PF17919">
    <property type="entry name" value="RT_RNaseH_2"/>
    <property type="match status" value="1"/>
</dbReference>
<dbReference type="SUPFAM" id="SSF56672">
    <property type="entry name" value="DNA/RNA polymerases"/>
    <property type="match status" value="1"/>
</dbReference>
<dbReference type="InterPro" id="IPR012337">
    <property type="entry name" value="RNaseH-like_sf"/>
</dbReference>
<dbReference type="EMBL" id="SSTE01010863">
    <property type="protein sequence ID" value="KAA0052361.1"/>
    <property type="molecule type" value="Genomic_DNA"/>
</dbReference>
<protein>
    <recommendedName>
        <fullName evidence="2">RNase H type-1 domain-containing protein</fullName>
    </recommendedName>
</protein>
<dbReference type="GO" id="GO:0004523">
    <property type="term" value="F:RNA-DNA hybrid ribonuclease activity"/>
    <property type="evidence" value="ECO:0007669"/>
    <property type="project" value="InterPro"/>
</dbReference>
<evidence type="ECO:0000256" key="1">
    <source>
        <dbReference type="ARBA" id="ARBA00023172"/>
    </source>
</evidence>
<accession>A0A5A7UFR3</accession>
<dbReference type="InterPro" id="IPR043502">
    <property type="entry name" value="DNA/RNA_pol_sf"/>
</dbReference>
<comment type="caution">
    <text evidence="3">The sequence shown here is derived from an EMBL/GenBank/DDBJ whole genome shotgun (WGS) entry which is preliminary data.</text>
</comment>
<dbReference type="OrthoDB" id="2020560at2759"/>
<dbReference type="InterPro" id="IPR021109">
    <property type="entry name" value="Peptidase_aspartic_dom_sf"/>
</dbReference>
<dbReference type="InterPro" id="IPR002156">
    <property type="entry name" value="RNaseH_domain"/>
</dbReference>
<dbReference type="CDD" id="cd09279">
    <property type="entry name" value="RNase_HI_like"/>
    <property type="match status" value="1"/>
</dbReference>
<dbReference type="CDD" id="cd00303">
    <property type="entry name" value="retropepsin_like"/>
    <property type="match status" value="1"/>
</dbReference>
<evidence type="ECO:0000259" key="2">
    <source>
        <dbReference type="PROSITE" id="PS50879"/>
    </source>
</evidence>
<reference evidence="3 4" key="1">
    <citation type="submission" date="2019-08" db="EMBL/GenBank/DDBJ databases">
        <title>Draft genome sequences of two oriental melons (Cucumis melo L. var makuwa).</title>
        <authorList>
            <person name="Kwon S.-Y."/>
        </authorList>
    </citation>
    <scope>NUCLEOTIDE SEQUENCE [LARGE SCALE GENOMIC DNA]</scope>
    <source>
        <strain evidence="4">cv. SW 3</strain>
        <tissue evidence="3">Leaf</tissue>
    </source>
</reference>
<dbReference type="Proteomes" id="UP000321393">
    <property type="component" value="Unassembled WGS sequence"/>
</dbReference>
<dbReference type="FunFam" id="3.30.70.270:FF:000020">
    <property type="entry name" value="Transposon Tf2-6 polyprotein-like Protein"/>
    <property type="match status" value="1"/>
</dbReference>
<dbReference type="Gene3D" id="3.10.10.10">
    <property type="entry name" value="HIV Type 1 Reverse Transcriptase, subunit A, domain 1"/>
    <property type="match status" value="1"/>
</dbReference>
<dbReference type="GO" id="GO:0006310">
    <property type="term" value="P:DNA recombination"/>
    <property type="evidence" value="ECO:0007669"/>
    <property type="project" value="UniProtKB-KW"/>
</dbReference>
<dbReference type="InterPro" id="IPR036397">
    <property type="entry name" value="RNaseH_sf"/>
</dbReference>
<sequence length="1327" mass="150353">MAIVSCHTTSTTEEDAFPLNAMKETPRPEDVLPLGINDLLSLSRELKDTIVEILKNDDVSTTVTSPTKACDFCCMSISFSDEDLLLGSKLHNRPLYVSGYVREQKLNQILIDNGFAVNILPKSTMNQLGISVEELSNSKLVIQGFNQGAQRVIGTVRLEVVIGDLQASTIFHVIDSRTTYKMLLGRPWIHENGIVTSTLHQCFKFYKQGIKKVDADSRPFTKAESHFADAKFYTKSEDVSEIISTEVPVTKGTFKNEQEMITSKKTSKGDALNSQQNECSKNLTVKNTEILKENITAPLTKIEKGEAKKIEKKDLEAYLPERRTVEGFDPKAYKLMAKAGYDFTTRTELKSVKILDERSEFSPTQKKLQKQGYSIPNSRAGIGYQSSEPVRITGKGKAKVANTCHITVEESKDSEEGKKDRSQRSSVFDRIAFSAIRPSVFQRVSTWITKDSNQVSTCSSTRLSAFQRLNTSAKKVRSISPTPTTRKSAFKRLSVSVTRDQKKASMSVSNKSSLVTGDEEIRSAFPSRMKRKMFVSVNTEGSLKVKRHDVVFTRPEDNEPEDEVDVAGCYHVTIEETSDHDIFEEDAEAAPLSLKDRGQSTIDELKEVNLGTKEEPRPTFISTQLSDNDEDEYVNLLKAYKDVFAWSYKEMSGLDPKVVVHRLAIKPEHRPVKQAQQRFRPELISQIEEEVNKLIEAGFIREVKYPTWIANVVPVRKKNGQLRVCVDFCDLNNACPKDDFPLPIMEIMIDATAGHEALSFMDGSSGYNQIRMALEDEEKTAFRTPKGIYCYKIMPFGLKNAGATYQRAMQRIFDDMLHKHIECYVDDLVVKSKKKCDHLKDLKLVLDRLRKYQLRMNPLKCAFGVTSGKFLGFIVRHRGIEVDHSKIDAIQKMPSPKNLHELRRLQGRLAYIRRFIPNLAGRCQPFQRLMRKDAVFDWDQSCQNAFDSIKKYLLNPPVLSAPATGKPLYITAQETSLGALLAQENDKGKECALYYLSRTLTGAELNYSPIEKMCLALFFAINKLRHYMQAFTIHLVAKADPVKYILSRPVISGRLANSIKLELCDDLPDEEVLFVESMEPWIMFFDGAARRSGAGVGIVFISPEKHMLPYSFTLGELCSNNVAEYQAFIIGLQMASEFGIKCIEIFGDSKLIINQLSYQYEVKHQDLKPYFSYARRLMDRFDSIILEHIPRSENKKADALANLATALTVSEDIPINISLCQKWIVLSIESQYEEADVISVYAIDEEDWRQPIIDYLEHGKLPTDPRHKAEIRRRAARFIYYKDTLYRRSYEGLLLRCLGKEESTKALEEAHSGICGAHQSGLKLNIS</sequence>
<dbReference type="InterPro" id="IPR041577">
    <property type="entry name" value="RT_RNaseH_2"/>
</dbReference>
<evidence type="ECO:0000313" key="3">
    <source>
        <dbReference type="EMBL" id="KAA0052361.1"/>
    </source>
</evidence>
<dbReference type="SUPFAM" id="SSF53098">
    <property type="entry name" value="Ribonuclease H-like"/>
    <property type="match status" value="1"/>
</dbReference>
<dbReference type="Gene3D" id="3.30.70.270">
    <property type="match status" value="2"/>
</dbReference>
<dbReference type="GO" id="GO:0003676">
    <property type="term" value="F:nucleic acid binding"/>
    <property type="evidence" value="ECO:0007669"/>
    <property type="project" value="InterPro"/>
</dbReference>
<dbReference type="Pfam" id="PF13456">
    <property type="entry name" value="RVT_3"/>
    <property type="match status" value="1"/>
</dbReference>
<name>A0A5A7UFR3_CUCMM</name>
<evidence type="ECO:0000313" key="4">
    <source>
        <dbReference type="Proteomes" id="UP000321393"/>
    </source>
</evidence>
<dbReference type="PROSITE" id="PS50879">
    <property type="entry name" value="RNASE_H_1"/>
    <property type="match status" value="1"/>
</dbReference>
<dbReference type="CDD" id="cd01647">
    <property type="entry name" value="RT_LTR"/>
    <property type="match status" value="1"/>
</dbReference>
<dbReference type="Pfam" id="PF00078">
    <property type="entry name" value="RVT_1"/>
    <property type="match status" value="1"/>
</dbReference>
<dbReference type="Gene3D" id="2.40.70.10">
    <property type="entry name" value="Acid Proteases"/>
    <property type="match status" value="1"/>
</dbReference>
<keyword evidence="1" id="KW-0233">DNA recombination</keyword>
<dbReference type="InterPro" id="IPR000477">
    <property type="entry name" value="RT_dom"/>
</dbReference>
<dbReference type="InterPro" id="IPR043128">
    <property type="entry name" value="Rev_trsase/Diguanyl_cyclase"/>
</dbReference>